<reference evidence="3" key="1">
    <citation type="submission" date="2017-03" db="EMBL/GenBank/DDBJ databases">
        <authorList>
            <person name="Sharma R."/>
            <person name="Thines M."/>
        </authorList>
    </citation>
    <scope>NUCLEOTIDE SEQUENCE [LARGE SCALE GENOMIC DNA]</scope>
</reference>
<dbReference type="AlphaFoldDB" id="A0A1W5D9E7"/>
<feature type="compositionally biased region" description="Acidic residues" evidence="1">
    <location>
        <begin position="412"/>
        <end position="427"/>
    </location>
</feature>
<feature type="region of interest" description="Disordered" evidence="1">
    <location>
        <begin position="388"/>
        <end position="450"/>
    </location>
</feature>
<feature type="compositionally biased region" description="Basic residues" evidence="1">
    <location>
        <begin position="394"/>
        <end position="403"/>
    </location>
</feature>
<feature type="region of interest" description="Disordered" evidence="1">
    <location>
        <begin position="281"/>
        <end position="308"/>
    </location>
</feature>
<evidence type="ECO:0000313" key="2">
    <source>
        <dbReference type="EMBL" id="SLM39562.1"/>
    </source>
</evidence>
<proteinExistence type="predicted"/>
<evidence type="ECO:0008006" key="4">
    <source>
        <dbReference type="Google" id="ProtNLM"/>
    </source>
</evidence>
<evidence type="ECO:0000256" key="1">
    <source>
        <dbReference type="SAM" id="MobiDB-lite"/>
    </source>
</evidence>
<organism evidence="2 3">
    <name type="scientific">Lasallia pustulata</name>
    <dbReference type="NCBI Taxonomy" id="136370"/>
    <lineage>
        <taxon>Eukaryota</taxon>
        <taxon>Fungi</taxon>
        <taxon>Dikarya</taxon>
        <taxon>Ascomycota</taxon>
        <taxon>Pezizomycotina</taxon>
        <taxon>Lecanoromycetes</taxon>
        <taxon>OSLEUM clade</taxon>
        <taxon>Umbilicariomycetidae</taxon>
        <taxon>Umbilicariales</taxon>
        <taxon>Umbilicariaceae</taxon>
        <taxon>Lasallia</taxon>
    </lineage>
</organism>
<sequence>MPFSSTRNRGPDFSLCGTFTGKSGQSAVKWMKKLEWELQQHSDDGELISPSAYLKAVDLLLAEEAAMWAETTKCVAELIENPAPTKDTLAQFQALFAQRYPSKISEAPVVSFDTEVSELQQAQDKTLLAYYKRTASFLSRVGGRDRPRTTTVTPTPPALTSIEESMLDSVVRSFTRGIQDPDVCWEAFRGLVMSDHSLLGVYTVAEESRKAKAEYSKVQEEVARTQELQFLRDLVQRNMPTFQVDSLRAAYHVQMMPQWGYQNLPPPQPQTTWPVQVQTYQTPPASYPQQSPQQPMQNPHSNYPPAAPYRPPQGQTLNPVTMTSRDVKFTKVLIGESSGPNKRPHREVPTPTAPPVPMTSRPTANPSAFHPAVPSGQDFVFQGMPSVRTETERPKKKGIKRTGKAVTISPLVEDDLESNLDMDDTETDSSISLSEDEEPPVVKPGKKDFH</sequence>
<protein>
    <recommendedName>
        <fullName evidence="4">Retrotransposon gag domain-containing protein</fullName>
    </recommendedName>
</protein>
<dbReference type="EMBL" id="FWEW01003525">
    <property type="protein sequence ID" value="SLM39562.1"/>
    <property type="molecule type" value="Genomic_DNA"/>
</dbReference>
<accession>A0A1W5D9E7</accession>
<feature type="region of interest" description="Disordered" evidence="1">
    <location>
        <begin position="335"/>
        <end position="365"/>
    </location>
</feature>
<dbReference type="Proteomes" id="UP000192927">
    <property type="component" value="Unassembled WGS sequence"/>
</dbReference>
<name>A0A1W5D9E7_9LECA</name>
<evidence type="ECO:0000313" key="3">
    <source>
        <dbReference type="Proteomes" id="UP000192927"/>
    </source>
</evidence>
<feature type="compositionally biased region" description="Low complexity" evidence="1">
    <location>
        <begin position="281"/>
        <end position="299"/>
    </location>
</feature>
<keyword evidence="3" id="KW-1185">Reference proteome</keyword>